<sequence>MTTTTTGTAALGPTAQQRAWNATTRGFTADGPVHRRFEAQARLRPDAVAVRWAGGTLTFAELDRRANRLAWALRDRGVGPQTPVGIRVPRGPQLAVAVYGVLKAGGYYLPVEPTLPAERAHTLLAEAGARVLVVAAGGDSWSVPAGVAAVSADHPVPDRRELCGPEPGTDADSTAYVVFTSGTTGRPNGVEVAHRSLHNLFAWCQRTHGFGPHDLGLSVASFSFDLSVFDLLGLPGYGAGVYIADDAQRRDPELLIDVLLREPVTFWNSAPTTLAHLAPLLDGHRDDAGTGDLRLVYLAGDFPPLTLPDDVRSVFTRATIVNLGGTTETTVWANWYEVGAVDPAWRSVPYGRPIDNAQYWVVDENLRPCPVGVPGDLLIGGDVLAIGYHGQPELTGQRFIPDTLGPDPGGRLYRTGDRASFGPDGVLTILGRVDGQVKIRGARVELGEVEHRLRGHADVRDVVVLARPNRDGDRVLVAYVRPAPGCRPTVRELRRHVAAGLPDYMVPAAVVFVDGFPATANGKLDRAALPWPAQTGSTHTLGAPG</sequence>
<dbReference type="GO" id="GO:0031177">
    <property type="term" value="F:phosphopantetheine binding"/>
    <property type="evidence" value="ECO:0007669"/>
    <property type="project" value="TreeGrafter"/>
</dbReference>
<dbReference type="AlphaFoldDB" id="A0A9W5XLB1"/>
<dbReference type="Gene3D" id="3.40.50.980">
    <property type="match status" value="2"/>
</dbReference>
<keyword evidence="1" id="KW-0596">Phosphopantetheine</keyword>
<dbReference type="EMBL" id="BOPD01000028">
    <property type="protein sequence ID" value="GIJ35210.1"/>
    <property type="molecule type" value="Genomic_DNA"/>
</dbReference>
<dbReference type="FunFam" id="3.30.300.30:FF:000010">
    <property type="entry name" value="Enterobactin synthetase component F"/>
    <property type="match status" value="1"/>
</dbReference>
<dbReference type="GO" id="GO:0044550">
    <property type="term" value="P:secondary metabolite biosynthetic process"/>
    <property type="evidence" value="ECO:0007669"/>
    <property type="project" value="TreeGrafter"/>
</dbReference>
<dbReference type="PANTHER" id="PTHR45527">
    <property type="entry name" value="NONRIBOSOMAL PEPTIDE SYNTHETASE"/>
    <property type="match status" value="1"/>
</dbReference>
<dbReference type="NCBIfam" id="TIGR01733">
    <property type="entry name" value="AA-adenyl-dom"/>
    <property type="match status" value="1"/>
</dbReference>
<evidence type="ECO:0008006" key="7">
    <source>
        <dbReference type="Google" id="ProtNLM"/>
    </source>
</evidence>
<dbReference type="Pfam" id="PF00501">
    <property type="entry name" value="AMP-binding"/>
    <property type="match status" value="1"/>
</dbReference>
<protein>
    <recommendedName>
        <fullName evidence="7">Amino acid adenylation domain-containing protein</fullName>
    </recommendedName>
</protein>
<dbReference type="SUPFAM" id="SSF56801">
    <property type="entry name" value="Acetyl-CoA synthetase-like"/>
    <property type="match status" value="1"/>
</dbReference>
<evidence type="ECO:0000259" key="4">
    <source>
        <dbReference type="Pfam" id="PF13193"/>
    </source>
</evidence>
<accession>A0A9W5XLB1</accession>
<dbReference type="RefSeq" id="WP_093411098.1">
    <property type="nucleotide sequence ID" value="NZ_BOPD01000028.1"/>
</dbReference>
<gene>
    <name evidence="5" type="ORF">Vse01_43580</name>
</gene>
<evidence type="ECO:0000313" key="5">
    <source>
        <dbReference type="EMBL" id="GIJ35210.1"/>
    </source>
</evidence>
<dbReference type="CDD" id="cd05930">
    <property type="entry name" value="A_NRPS"/>
    <property type="match status" value="1"/>
</dbReference>
<dbReference type="Gene3D" id="2.30.38.10">
    <property type="entry name" value="Luciferase, Domain 3"/>
    <property type="match status" value="1"/>
</dbReference>
<feature type="domain" description="AMP-binding enzyme C-terminal" evidence="4">
    <location>
        <begin position="448"/>
        <end position="523"/>
    </location>
</feature>
<reference evidence="5" key="1">
    <citation type="submission" date="2021-01" db="EMBL/GenBank/DDBJ databases">
        <title>Whole genome shotgun sequence of Verrucosispora sediminis NBRC 107745.</title>
        <authorList>
            <person name="Komaki H."/>
            <person name="Tamura T."/>
        </authorList>
    </citation>
    <scope>NUCLEOTIDE SEQUENCE</scope>
    <source>
        <strain evidence="5">NBRC 107745</strain>
    </source>
</reference>
<organism evidence="5 6">
    <name type="scientific">Micromonospora sediminimaris</name>
    <dbReference type="NCBI Taxonomy" id="547162"/>
    <lineage>
        <taxon>Bacteria</taxon>
        <taxon>Bacillati</taxon>
        <taxon>Actinomycetota</taxon>
        <taxon>Actinomycetes</taxon>
        <taxon>Micromonosporales</taxon>
        <taxon>Micromonosporaceae</taxon>
        <taxon>Micromonospora</taxon>
    </lineage>
</organism>
<dbReference type="InterPro" id="IPR000873">
    <property type="entry name" value="AMP-dep_synth/lig_dom"/>
</dbReference>
<dbReference type="GO" id="GO:0005737">
    <property type="term" value="C:cytoplasm"/>
    <property type="evidence" value="ECO:0007669"/>
    <property type="project" value="TreeGrafter"/>
</dbReference>
<evidence type="ECO:0000313" key="6">
    <source>
        <dbReference type="Proteomes" id="UP000607311"/>
    </source>
</evidence>
<dbReference type="InterPro" id="IPR045851">
    <property type="entry name" value="AMP-bd_C_sf"/>
</dbReference>
<dbReference type="Pfam" id="PF13193">
    <property type="entry name" value="AMP-binding_C"/>
    <property type="match status" value="1"/>
</dbReference>
<feature type="domain" description="AMP-dependent synthetase/ligase" evidence="3">
    <location>
        <begin position="37"/>
        <end position="389"/>
    </location>
</feature>
<keyword evidence="6" id="KW-1185">Reference proteome</keyword>
<dbReference type="Proteomes" id="UP000607311">
    <property type="component" value="Unassembled WGS sequence"/>
</dbReference>
<dbReference type="GO" id="GO:0043041">
    <property type="term" value="P:amino acid activation for nonribosomal peptide biosynthetic process"/>
    <property type="evidence" value="ECO:0007669"/>
    <property type="project" value="TreeGrafter"/>
</dbReference>
<evidence type="ECO:0000256" key="2">
    <source>
        <dbReference type="ARBA" id="ARBA00022553"/>
    </source>
</evidence>
<keyword evidence="2" id="KW-0597">Phosphoprotein</keyword>
<evidence type="ECO:0000256" key="1">
    <source>
        <dbReference type="ARBA" id="ARBA00022450"/>
    </source>
</evidence>
<name>A0A9W5XLB1_9ACTN</name>
<dbReference type="Gene3D" id="3.30.300.30">
    <property type="match status" value="1"/>
</dbReference>
<proteinExistence type="predicted"/>
<evidence type="ECO:0000259" key="3">
    <source>
        <dbReference type="Pfam" id="PF00501"/>
    </source>
</evidence>
<dbReference type="PANTHER" id="PTHR45527:SF1">
    <property type="entry name" value="FATTY ACID SYNTHASE"/>
    <property type="match status" value="1"/>
</dbReference>
<dbReference type="InterPro" id="IPR010071">
    <property type="entry name" value="AA_adenyl_dom"/>
</dbReference>
<comment type="caution">
    <text evidence="5">The sequence shown here is derived from an EMBL/GenBank/DDBJ whole genome shotgun (WGS) entry which is preliminary data.</text>
</comment>
<dbReference type="OrthoDB" id="3406074at2"/>
<dbReference type="InterPro" id="IPR025110">
    <property type="entry name" value="AMP-bd_C"/>
</dbReference>